<keyword evidence="4 7" id="KW-0812">Transmembrane</keyword>
<protein>
    <recommendedName>
        <fullName evidence="3">Transmembrane protein 19</fullName>
    </recommendedName>
</protein>
<proteinExistence type="inferred from homology"/>
<organism evidence="8 9">
    <name type="scientific">Pomacea canaliculata</name>
    <name type="common">Golden apple snail</name>
    <dbReference type="NCBI Taxonomy" id="400727"/>
    <lineage>
        <taxon>Eukaryota</taxon>
        <taxon>Metazoa</taxon>
        <taxon>Spiralia</taxon>
        <taxon>Lophotrochozoa</taxon>
        <taxon>Mollusca</taxon>
        <taxon>Gastropoda</taxon>
        <taxon>Caenogastropoda</taxon>
        <taxon>Architaenioglossa</taxon>
        <taxon>Ampullarioidea</taxon>
        <taxon>Ampullariidae</taxon>
        <taxon>Pomacea</taxon>
    </lineage>
</organism>
<evidence type="ECO:0000256" key="2">
    <source>
        <dbReference type="ARBA" id="ARBA00009012"/>
    </source>
</evidence>
<feature type="transmembrane region" description="Helical" evidence="7">
    <location>
        <begin position="117"/>
        <end position="137"/>
    </location>
</feature>
<evidence type="ECO:0000256" key="4">
    <source>
        <dbReference type="ARBA" id="ARBA00022692"/>
    </source>
</evidence>
<name>A0A2T7P9Q8_POMCA</name>
<dbReference type="Pfam" id="PF01940">
    <property type="entry name" value="DUF92"/>
    <property type="match status" value="1"/>
</dbReference>
<reference evidence="8 9" key="1">
    <citation type="submission" date="2018-04" db="EMBL/GenBank/DDBJ databases">
        <title>The genome of golden apple snail Pomacea canaliculata provides insight into stress tolerance and invasive adaptation.</title>
        <authorList>
            <person name="Liu C."/>
            <person name="Liu B."/>
            <person name="Ren Y."/>
            <person name="Zhang Y."/>
            <person name="Wang H."/>
            <person name="Li S."/>
            <person name="Jiang F."/>
            <person name="Yin L."/>
            <person name="Zhang G."/>
            <person name="Qian W."/>
            <person name="Fan W."/>
        </authorList>
    </citation>
    <scope>NUCLEOTIDE SEQUENCE [LARGE SCALE GENOMIC DNA]</scope>
    <source>
        <strain evidence="8">SZHN2017</strain>
        <tissue evidence="8">Muscle</tissue>
    </source>
</reference>
<feature type="transmembrane region" description="Helical" evidence="7">
    <location>
        <begin position="37"/>
        <end position="54"/>
    </location>
</feature>
<keyword evidence="6 7" id="KW-0472">Membrane</keyword>
<feature type="transmembrane region" description="Helical" evidence="7">
    <location>
        <begin position="66"/>
        <end position="96"/>
    </location>
</feature>
<dbReference type="STRING" id="400727.A0A2T7P9Q8"/>
<dbReference type="PANTHER" id="PTHR13353:SF5">
    <property type="entry name" value="TRANSMEMBRANE PROTEIN 19"/>
    <property type="match status" value="1"/>
</dbReference>
<evidence type="ECO:0000256" key="1">
    <source>
        <dbReference type="ARBA" id="ARBA00004141"/>
    </source>
</evidence>
<dbReference type="GO" id="GO:0016020">
    <property type="term" value="C:membrane"/>
    <property type="evidence" value="ECO:0007669"/>
    <property type="project" value="UniProtKB-SubCell"/>
</dbReference>
<feature type="transmembrane region" description="Helical" evidence="7">
    <location>
        <begin position="202"/>
        <end position="224"/>
    </location>
</feature>
<evidence type="ECO:0000256" key="6">
    <source>
        <dbReference type="ARBA" id="ARBA00023136"/>
    </source>
</evidence>
<dbReference type="EMBL" id="PZQS01000005">
    <property type="protein sequence ID" value="PVD30141.1"/>
    <property type="molecule type" value="Genomic_DNA"/>
</dbReference>
<accession>A0A2T7P9Q8</accession>
<comment type="similarity">
    <text evidence="2">Belongs to the TMEM19 family.</text>
</comment>
<dbReference type="AlphaFoldDB" id="A0A2T7P9Q8"/>
<feature type="transmembrane region" description="Helical" evidence="7">
    <location>
        <begin position="244"/>
        <end position="266"/>
    </location>
</feature>
<evidence type="ECO:0000256" key="3">
    <source>
        <dbReference type="ARBA" id="ARBA00014258"/>
    </source>
</evidence>
<keyword evidence="5 7" id="KW-1133">Transmembrane helix</keyword>
<comment type="caution">
    <text evidence="8">The sequence shown here is derived from an EMBL/GenBank/DDBJ whole genome shotgun (WGS) entry which is preliminary data.</text>
</comment>
<evidence type="ECO:0000313" key="8">
    <source>
        <dbReference type="EMBL" id="PVD30141.1"/>
    </source>
</evidence>
<keyword evidence="9" id="KW-1185">Reference proteome</keyword>
<dbReference type="PANTHER" id="PTHR13353">
    <property type="entry name" value="TRANSMEMBRANE PROTEIN 19"/>
    <property type="match status" value="1"/>
</dbReference>
<comment type="subcellular location">
    <subcellularLocation>
        <location evidence="1">Membrane</location>
        <topology evidence="1">Multi-pass membrane protein</topology>
    </subcellularLocation>
</comment>
<sequence>MILVGAIAVLILVTSVLWIGAWLYGTISEDFKAPEPWRWFVACIAPMMIAVYGLKKRNLCTSGAVAGVIIGFLLTLSNLCFFAALLSFFFIGSRATKFKSHLKRKLEIDFKEGGQRNWIQVVCNGGVAAWLAIIYMIEVGCTELPINFKRHYTSSWLAMAVLGSLSCCCGDTLASELGTVIGESSPRLITNFKIVPKGTNGGISAAGTIASGIGGLLVGAAYYAVLLATLQDLPLVENPPQWPLLLVATLSGILGSMIDSLLGATVQYSGMSI</sequence>
<evidence type="ECO:0000256" key="7">
    <source>
        <dbReference type="SAM" id="Phobius"/>
    </source>
</evidence>
<gene>
    <name evidence="8" type="ORF">C0Q70_09403</name>
</gene>
<feature type="transmembrane region" description="Helical" evidence="7">
    <location>
        <begin position="6"/>
        <end position="25"/>
    </location>
</feature>
<evidence type="ECO:0000313" key="9">
    <source>
        <dbReference type="Proteomes" id="UP000245119"/>
    </source>
</evidence>
<evidence type="ECO:0000256" key="5">
    <source>
        <dbReference type="ARBA" id="ARBA00022989"/>
    </source>
</evidence>
<dbReference type="OrthoDB" id="30881at2759"/>
<dbReference type="Proteomes" id="UP000245119">
    <property type="component" value="Linkage Group LG5"/>
</dbReference>
<dbReference type="InterPro" id="IPR002794">
    <property type="entry name" value="DUF92_TMEM19"/>
</dbReference>